<reference evidence="1" key="1">
    <citation type="submission" date="2021-02" db="EMBL/GenBank/DDBJ databases">
        <authorList>
            <consortium name="DOE Joint Genome Institute"/>
            <person name="Ahrendt S."/>
            <person name="Looney B.P."/>
            <person name="Miyauchi S."/>
            <person name="Morin E."/>
            <person name="Drula E."/>
            <person name="Courty P.E."/>
            <person name="Chicoki N."/>
            <person name="Fauchery L."/>
            <person name="Kohler A."/>
            <person name="Kuo A."/>
            <person name="Labutti K."/>
            <person name="Pangilinan J."/>
            <person name="Lipzen A."/>
            <person name="Riley R."/>
            <person name="Andreopoulos W."/>
            <person name="He G."/>
            <person name="Johnson J."/>
            <person name="Barry K.W."/>
            <person name="Grigoriev I.V."/>
            <person name="Nagy L."/>
            <person name="Hibbett D."/>
            <person name="Henrissat B."/>
            <person name="Matheny P.B."/>
            <person name="Labbe J."/>
            <person name="Martin F."/>
        </authorList>
    </citation>
    <scope>NUCLEOTIDE SEQUENCE</scope>
    <source>
        <strain evidence="1">EC-137</strain>
    </source>
</reference>
<protein>
    <submittedName>
        <fullName evidence="1">Uncharacterized protein</fullName>
    </submittedName>
</protein>
<evidence type="ECO:0000313" key="1">
    <source>
        <dbReference type="EMBL" id="KAI0026872.1"/>
    </source>
</evidence>
<reference evidence="1" key="2">
    <citation type="journal article" date="2022" name="New Phytol.">
        <title>Evolutionary transition to the ectomycorrhizal habit in the genomes of a hyperdiverse lineage of mushroom-forming fungi.</title>
        <authorList>
            <person name="Looney B."/>
            <person name="Miyauchi S."/>
            <person name="Morin E."/>
            <person name="Drula E."/>
            <person name="Courty P.E."/>
            <person name="Kohler A."/>
            <person name="Kuo A."/>
            <person name="LaButti K."/>
            <person name="Pangilinan J."/>
            <person name="Lipzen A."/>
            <person name="Riley R."/>
            <person name="Andreopoulos W."/>
            <person name="He G."/>
            <person name="Johnson J."/>
            <person name="Nolan M."/>
            <person name="Tritt A."/>
            <person name="Barry K.W."/>
            <person name="Grigoriev I.V."/>
            <person name="Nagy L.G."/>
            <person name="Hibbett D."/>
            <person name="Henrissat B."/>
            <person name="Matheny P.B."/>
            <person name="Labbe J."/>
            <person name="Martin F.M."/>
        </authorList>
    </citation>
    <scope>NUCLEOTIDE SEQUENCE</scope>
    <source>
        <strain evidence="1">EC-137</strain>
    </source>
</reference>
<name>A0ACB8Q5G8_9AGAM</name>
<proteinExistence type="predicted"/>
<gene>
    <name evidence="1" type="ORF">K488DRAFT_64110</name>
</gene>
<dbReference type="Proteomes" id="UP000814128">
    <property type="component" value="Unassembled WGS sequence"/>
</dbReference>
<organism evidence="1 2">
    <name type="scientific">Vararia minispora EC-137</name>
    <dbReference type="NCBI Taxonomy" id="1314806"/>
    <lineage>
        <taxon>Eukaryota</taxon>
        <taxon>Fungi</taxon>
        <taxon>Dikarya</taxon>
        <taxon>Basidiomycota</taxon>
        <taxon>Agaricomycotina</taxon>
        <taxon>Agaricomycetes</taxon>
        <taxon>Russulales</taxon>
        <taxon>Lachnocladiaceae</taxon>
        <taxon>Vararia</taxon>
    </lineage>
</organism>
<evidence type="ECO:0000313" key="2">
    <source>
        <dbReference type="Proteomes" id="UP000814128"/>
    </source>
</evidence>
<comment type="caution">
    <text evidence="1">The sequence shown here is derived from an EMBL/GenBank/DDBJ whole genome shotgun (WGS) entry which is preliminary data.</text>
</comment>
<feature type="non-terminal residue" evidence="1">
    <location>
        <position position="337"/>
    </location>
</feature>
<sequence length="337" mass="36624">MFSDPLFSRATDPSTFSSPLLSGSPDGLLSSADVDPLDPEKLAKDDPLATQVWKMYARTKANLPHAQRMENLTWRMMALALKKQKEDEARQAAAQDAAEELKQGPPAVKDEGGADQSESAERGRRIDKGKSKVSIVGFDGTNQDGTEEDDDALVPMDWRAMSRSRSRVAMDWRPLSRSRSRPPGSAAYAEQHTFPDAERFAFPSFHDAPTTGAAARNAAAGRQTPPPPPQAFGLPPLHEHASEQQHLEVGRYTSSAYLDGPLDLRAAFAGHPASLPSFGLAQRVPTARSPEDRSFPRHVRKTSFDHTVSKEGIVAGPRRAQGPHGDSMLRADPACVT</sequence>
<dbReference type="EMBL" id="MU274137">
    <property type="protein sequence ID" value="KAI0026872.1"/>
    <property type="molecule type" value="Genomic_DNA"/>
</dbReference>
<accession>A0ACB8Q5G8</accession>
<keyword evidence="2" id="KW-1185">Reference proteome</keyword>